<comment type="caution">
    <text evidence="2">The sequence shown here is derived from an EMBL/GenBank/DDBJ whole genome shotgun (WGS) entry which is preliminary data.</text>
</comment>
<dbReference type="AlphaFoldDB" id="X0RVS6"/>
<organism evidence="2">
    <name type="scientific">marine sediment metagenome</name>
    <dbReference type="NCBI Taxonomy" id="412755"/>
    <lineage>
        <taxon>unclassified sequences</taxon>
        <taxon>metagenomes</taxon>
        <taxon>ecological metagenomes</taxon>
    </lineage>
</organism>
<proteinExistence type="predicted"/>
<feature type="compositionally biased region" description="Acidic residues" evidence="1">
    <location>
        <begin position="48"/>
        <end position="65"/>
    </location>
</feature>
<reference evidence="2" key="1">
    <citation type="journal article" date="2014" name="Front. Microbiol.">
        <title>High frequency of phylogenetically diverse reductive dehalogenase-homologous genes in deep subseafloor sedimentary metagenomes.</title>
        <authorList>
            <person name="Kawai M."/>
            <person name="Futagami T."/>
            <person name="Toyoda A."/>
            <person name="Takaki Y."/>
            <person name="Nishi S."/>
            <person name="Hori S."/>
            <person name="Arai W."/>
            <person name="Tsubouchi T."/>
            <person name="Morono Y."/>
            <person name="Uchiyama I."/>
            <person name="Ito T."/>
            <person name="Fujiyama A."/>
            <person name="Inagaki F."/>
            <person name="Takami H."/>
        </authorList>
    </citation>
    <scope>NUCLEOTIDE SEQUENCE</scope>
    <source>
        <strain evidence="2">Expedition CK06-06</strain>
    </source>
</reference>
<evidence type="ECO:0000256" key="1">
    <source>
        <dbReference type="SAM" id="MobiDB-lite"/>
    </source>
</evidence>
<protein>
    <submittedName>
        <fullName evidence="2">Uncharacterized protein</fullName>
    </submittedName>
</protein>
<feature type="region of interest" description="Disordered" evidence="1">
    <location>
        <begin position="1"/>
        <end position="24"/>
    </location>
</feature>
<feature type="region of interest" description="Disordered" evidence="1">
    <location>
        <begin position="37"/>
        <end position="73"/>
    </location>
</feature>
<accession>X0RVS6</accession>
<dbReference type="EMBL" id="BARS01006333">
    <property type="protein sequence ID" value="GAF67862.1"/>
    <property type="molecule type" value="Genomic_DNA"/>
</dbReference>
<sequence>MAKRKQRKYEPSKSFEVNAGAVGEVDVPSVEDLLDACSPDEAAHVDPEPESELDPVPEPEPDPEPIPERKSFEVKPGLRLSSMRPTFWCAGRPLRAGKPLDVLVEDLSDEQKRDIETKRNVHVSVEEIQIQVETDE</sequence>
<name>X0RVS6_9ZZZZ</name>
<evidence type="ECO:0000313" key="2">
    <source>
        <dbReference type="EMBL" id="GAF67862.1"/>
    </source>
</evidence>
<gene>
    <name evidence="2" type="ORF">S01H1_12346</name>
</gene>